<keyword evidence="2" id="KW-0378">Hydrolase</keyword>
<dbReference type="PANTHER" id="PTHR41286">
    <property type="entry name" value="HNH NUCLEASE YAJD-RELATED"/>
    <property type="match status" value="1"/>
</dbReference>
<proteinExistence type="predicted"/>
<sequence length="180" mass="20874">MSYAKRHGSFYITGGGELMAQSFYKTTRWKQKRSKILRRDEYLCQECKRYGKSVLATTVHHINPLEQQPGLATVSWNLVSLCQQCHDKMHDRTTNVLTELGKQWQERIRDRVGVSKSTDMNGHLSSYAVIMSRDADEQAKAEYFKTLNEANECFEDANKEFDNVYVYQMVQCSESKHIGD</sequence>
<evidence type="ECO:0000259" key="3">
    <source>
        <dbReference type="SMART" id="SM00507"/>
    </source>
</evidence>
<dbReference type="GO" id="GO:0008270">
    <property type="term" value="F:zinc ion binding"/>
    <property type="evidence" value="ECO:0007669"/>
    <property type="project" value="InterPro"/>
</dbReference>
<dbReference type="CDD" id="cd00085">
    <property type="entry name" value="HNHc"/>
    <property type="match status" value="1"/>
</dbReference>
<dbReference type="EMBL" id="MG727697">
    <property type="protein sequence ID" value="AUS03464.1"/>
    <property type="molecule type" value="Genomic_DNA"/>
</dbReference>
<keyword evidence="5" id="KW-1185">Reference proteome</keyword>
<dbReference type="Proteomes" id="UP000240865">
    <property type="component" value="Segment"/>
</dbReference>
<reference evidence="4 5" key="1">
    <citation type="submission" date="2017-12" db="EMBL/GenBank/DDBJ databases">
        <authorList>
            <person name="Hurst M.R.H."/>
        </authorList>
    </citation>
    <scope>NUCLEOTIDE SEQUENCE [LARGE SCALE GENOMIC DNA]</scope>
</reference>
<evidence type="ECO:0000313" key="4">
    <source>
        <dbReference type="EMBL" id="AUS03464.1"/>
    </source>
</evidence>
<dbReference type="GO" id="GO:0003676">
    <property type="term" value="F:nucleic acid binding"/>
    <property type="evidence" value="ECO:0007669"/>
    <property type="project" value="InterPro"/>
</dbReference>
<dbReference type="GO" id="GO:0004519">
    <property type="term" value="F:endonuclease activity"/>
    <property type="evidence" value="ECO:0007669"/>
    <property type="project" value="UniProtKB-KW"/>
</dbReference>
<evidence type="ECO:0000256" key="1">
    <source>
        <dbReference type="ARBA" id="ARBA00022722"/>
    </source>
</evidence>
<dbReference type="InterPro" id="IPR002711">
    <property type="entry name" value="HNH"/>
</dbReference>
<dbReference type="Pfam" id="PF01844">
    <property type="entry name" value="HNH"/>
    <property type="match status" value="1"/>
</dbReference>
<protein>
    <submittedName>
        <fullName evidence="4">HNH endonuclease/restriction endonuclease</fullName>
    </submittedName>
</protein>
<dbReference type="Gene3D" id="1.10.30.50">
    <property type="match status" value="1"/>
</dbReference>
<dbReference type="GO" id="GO:0016787">
    <property type="term" value="F:hydrolase activity"/>
    <property type="evidence" value="ECO:0007669"/>
    <property type="project" value="UniProtKB-KW"/>
</dbReference>
<evidence type="ECO:0000313" key="5">
    <source>
        <dbReference type="Proteomes" id="UP000240865"/>
    </source>
</evidence>
<evidence type="ECO:0000256" key="2">
    <source>
        <dbReference type="ARBA" id="ARBA00022801"/>
    </source>
</evidence>
<accession>A0A2I7SC48</accession>
<gene>
    <name evidence="4" type="ORF">DRAGOLIR_68</name>
</gene>
<keyword evidence="1" id="KW-0540">Nuclease</keyword>
<dbReference type="SMART" id="SM00507">
    <property type="entry name" value="HNHc"/>
    <property type="match status" value="1"/>
</dbReference>
<keyword evidence="4" id="KW-0255">Endonuclease</keyword>
<name>A0A2I7SC48_9CAUD</name>
<dbReference type="PANTHER" id="PTHR41286:SF1">
    <property type="entry name" value="HNH NUCLEASE YAJD-RELATED"/>
    <property type="match status" value="1"/>
</dbReference>
<dbReference type="InterPro" id="IPR003615">
    <property type="entry name" value="HNH_nuc"/>
</dbReference>
<organism evidence="4 5">
    <name type="scientific">Paenibacillus phage Dragolir</name>
    <dbReference type="NCBI Taxonomy" id="2070190"/>
    <lineage>
        <taxon>Viruses</taxon>
        <taxon>Duplodnaviria</taxon>
        <taxon>Heunggongvirae</taxon>
        <taxon>Uroviricota</taxon>
        <taxon>Caudoviricetes</taxon>
        <taxon>Gochnauervirinae</taxon>
        <taxon>Dragolirvirus</taxon>
        <taxon>Dragolirvirus dragolir</taxon>
    </lineage>
</organism>
<feature type="domain" description="HNH nuclease" evidence="3">
    <location>
        <begin position="31"/>
        <end position="87"/>
    </location>
</feature>